<keyword evidence="1" id="KW-1133">Transmembrane helix</keyword>
<evidence type="ECO:0008006" key="4">
    <source>
        <dbReference type="Google" id="ProtNLM"/>
    </source>
</evidence>
<feature type="transmembrane region" description="Helical" evidence="1">
    <location>
        <begin position="55"/>
        <end position="73"/>
    </location>
</feature>
<feature type="transmembrane region" description="Helical" evidence="1">
    <location>
        <begin position="197"/>
        <end position="225"/>
    </location>
</feature>
<gene>
    <name evidence="2" type="ORF">BCR32DRAFT_269523</name>
</gene>
<protein>
    <recommendedName>
        <fullName evidence="4">Transmembrane protein</fullName>
    </recommendedName>
</protein>
<evidence type="ECO:0000256" key="1">
    <source>
        <dbReference type="SAM" id="Phobius"/>
    </source>
</evidence>
<dbReference type="OrthoDB" id="10398633at2759"/>
<keyword evidence="1" id="KW-0812">Transmembrane</keyword>
<keyword evidence="1" id="KW-0472">Membrane</keyword>
<dbReference type="EMBL" id="MCFG01000177">
    <property type="protein sequence ID" value="ORX79393.1"/>
    <property type="molecule type" value="Genomic_DNA"/>
</dbReference>
<feature type="transmembrane region" description="Helical" evidence="1">
    <location>
        <begin position="157"/>
        <end position="177"/>
    </location>
</feature>
<evidence type="ECO:0000313" key="2">
    <source>
        <dbReference type="EMBL" id="ORX79393.1"/>
    </source>
</evidence>
<evidence type="ECO:0000313" key="3">
    <source>
        <dbReference type="Proteomes" id="UP000193944"/>
    </source>
</evidence>
<sequence>MGFWALVDEVSDGIQFPKRWNLFINWIFLIQLTIAIGSCYINGNMWPIYTVKQSFAVLQIKAMLIVQIVLFYWEIAFTHMFFKDFNIAENHIMLIIHSAFLLYKQDSICGVTLLPYLFYSITWTFGGGSSLLFFFIFLMECYLYIFQTLYAYRLQKTLFIGFPLIALYQMFSNYKLYCWTLDGNLCPSERIISLFGTYSISFIIVYLIIIVVIYSVTVVPFYAILKKLENYEKQNMSISDSIENLNRYNPSINSFKNK</sequence>
<dbReference type="Proteomes" id="UP000193944">
    <property type="component" value="Unassembled WGS sequence"/>
</dbReference>
<comment type="caution">
    <text evidence="2">The sequence shown here is derived from an EMBL/GenBank/DDBJ whole genome shotgun (WGS) entry which is preliminary data.</text>
</comment>
<feature type="transmembrane region" description="Helical" evidence="1">
    <location>
        <begin position="123"/>
        <end position="145"/>
    </location>
</feature>
<organism evidence="2 3">
    <name type="scientific">Anaeromyces robustus</name>
    <dbReference type="NCBI Taxonomy" id="1754192"/>
    <lineage>
        <taxon>Eukaryota</taxon>
        <taxon>Fungi</taxon>
        <taxon>Fungi incertae sedis</taxon>
        <taxon>Chytridiomycota</taxon>
        <taxon>Chytridiomycota incertae sedis</taxon>
        <taxon>Neocallimastigomycetes</taxon>
        <taxon>Neocallimastigales</taxon>
        <taxon>Neocallimastigaceae</taxon>
        <taxon>Anaeromyces</taxon>
    </lineage>
</organism>
<accession>A0A1Y1X0W0</accession>
<proteinExistence type="predicted"/>
<reference evidence="2 3" key="1">
    <citation type="submission" date="2016-08" db="EMBL/GenBank/DDBJ databases">
        <title>A Parts List for Fungal Cellulosomes Revealed by Comparative Genomics.</title>
        <authorList>
            <consortium name="DOE Joint Genome Institute"/>
            <person name="Haitjema C.H."/>
            <person name="Gilmore S.P."/>
            <person name="Henske J.K."/>
            <person name="Solomon K.V."/>
            <person name="De Groot R."/>
            <person name="Kuo A."/>
            <person name="Mondo S.J."/>
            <person name="Salamov A.A."/>
            <person name="Labutti K."/>
            <person name="Zhao Z."/>
            <person name="Chiniquy J."/>
            <person name="Barry K."/>
            <person name="Brewer H.M."/>
            <person name="Purvine S.O."/>
            <person name="Wright A.T."/>
            <person name="Boxma B."/>
            <person name="Van Alen T."/>
            <person name="Hackstein J.H."/>
            <person name="Baker S.E."/>
            <person name="Grigoriev I.V."/>
            <person name="O'Malley M.A."/>
        </authorList>
    </citation>
    <scope>NUCLEOTIDE SEQUENCE [LARGE SCALE GENOMIC DNA]</scope>
    <source>
        <strain evidence="2 3">S4</strain>
    </source>
</reference>
<dbReference type="AlphaFoldDB" id="A0A1Y1X0W0"/>
<keyword evidence="3" id="KW-1185">Reference proteome</keyword>
<name>A0A1Y1X0W0_9FUNG</name>
<reference evidence="2 3" key="2">
    <citation type="submission" date="2016-08" db="EMBL/GenBank/DDBJ databases">
        <title>Pervasive Adenine N6-methylation of Active Genes in Fungi.</title>
        <authorList>
            <consortium name="DOE Joint Genome Institute"/>
            <person name="Mondo S.J."/>
            <person name="Dannebaum R.O."/>
            <person name="Kuo R.C."/>
            <person name="Labutti K."/>
            <person name="Haridas S."/>
            <person name="Kuo A."/>
            <person name="Salamov A."/>
            <person name="Ahrendt S.R."/>
            <person name="Lipzen A."/>
            <person name="Sullivan W."/>
            <person name="Andreopoulos W.B."/>
            <person name="Clum A."/>
            <person name="Lindquist E."/>
            <person name="Daum C."/>
            <person name="Ramamoorthy G.K."/>
            <person name="Gryganskyi A."/>
            <person name="Culley D."/>
            <person name="Magnuson J.K."/>
            <person name="James T.Y."/>
            <person name="O'Malley M.A."/>
            <person name="Stajich J.E."/>
            <person name="Spatafora J.W."/>
            <person name="Visel A."/>
            <person name="Grigoriev I.V."/>
        </authorList>
    </citation>
    <scope>NUCLEOTIDE SEQUENCE [LARGE SCALE GENOMIC DNA]</scope>
    <source>
        <strain evidence="2 3">S4</strain>
    </source>
</reference>
<feature type="transmembrane region" description="Helical" evidence="1">
    <location>
        <begin position="23"/>
        <end position="43"/>
    </location>
</feature>